<gene>
    <name evidence="3" type="ORF">OL234_01395</name>
</gene>
<evidence type="ECO:0000259" key="2">
    <source>
        <dbReference type="Pfam" id="PF13309"/>
    </source>
</evidence>
<dbReference type="InterPro" id="IPR039446">
    <property type="entry name" value="DauR-like"/>
</dbReference>
<evidence type="ECO:0000259" key="1">
    <source>
        <dbReference type="Pfam" id="PF08348"/>
    </source>
</evidence>
<feature type="domain" description="YheO-like" evidence="1">
    <location>
        <begin position="9"/>
        <end position="118"/>
    </location>
</feature>
<dbReference type="Pfam" id="PF13309">
    <property type="entry name" value="HTH_22"/>
    <property type="match status" value="1"/>
</dbReference>
<reference evidence="3" key="1">
    <citation type="submission" date="2022-10" db="EMBL/GenBank/DDBJ databases">
        <title>Vagococcus sp. isolated from poultry meat.</title>
        <authorList>
            <person name="Johansson P."/>
            <person name="Bjorkroth J."/>
        </authorList>
    </citation>
    <scope>NUCLEOTIDE SEQUENCE</scope>
    <source>
        <strain evidence="3">STAA11</strain>
    </source>
</reference>
<dbReference type="PANTHER" id="PTHR35568:SF1">
    <property type="entry name" value="TRANSCRIPTIONAL REGULATOR DAUR"/>
    <property type="match status" value="1"/>
</dbReference>
<accession>A0AAF0I6H7</accession>
<feature type="domain" description="Transcriptional regulator DauR-like HTH" evidence="2">
    <location>
        <begin position="154"/>
        <end position="213"/>
    </location>
</feature>
<evidence type="ECO:0000313" key="3">
    <source>
        <dbReference type="EMBL" id="WEG73588.1"/>
    </source>
</evidence>
<dbReference type="RefSeq" id="WP_275469387.1">
    <property type="nucleotide sequence ID" value="NZ_CP110232.1"/>
</dbReference>
<dbReference type="InterPro" id="IPR013559">
    <property type="entry name" value="YheO"/>
</dbReference>
<dbReference type="KEGG" id="vie:OL234_01395"/>
<organism evidence="3 4">
    <name type="scientific">Vagococcus intermedius</name>
    <dbReference type="NCBI Taxonomy" id="2991418"/>
    <lineage>
        <taxon>Bacteria</taxon>
        <taxon>Bacillati</taxon>
        <taxon>Bacillota</taxon>
        <taxon>Bacilli</taxon>
        <taxon>Lactobacillales</taxon>
        <taxon>Enterococcaceae</taxon>
        <taxon>Vagococcus</taxon>
    </lineage>
</organism>
<proteinExistence type="predicted"/>
<dbReference type="PANTHER" id="PTHR35568">
    <property type="entry name" value="TRANSCRIPTIONAL REGULATOR DAUR"/>
    <property type="match status" value="1"/>
</dbReference>
<keyword evidence="4" id="KW-1185">Reference proteome</keyword>
<dbReference type="Proteomes" id="UP001179647">
    <property type="component" value="Chromosome"/>
</dbReference>
<dbReference type="AlphaFoldDB" id="A0AAF0I6H7"/>
<evidence type="ECO:0000313" key="4">
    <source>
        <dbReference type="Proteomes" id="UP001179647"/>
    </source>
</evidence>
<protein>
    <submittedName>
        <fullName evidence="3">PAS domain-containing protein</fullName>
    </submittedName>
</protein>
<dbReference type="InterPro" id="IPR039445">
    <property type="entry name" value="DauR-like_HTH"/>
</dbReference>
<sequence>MKDSIIFSYYKQLVPFIHDILGEDSEILLHDISSPDSSIVALSGNLSNRKIGGPLTDMALKQIKDKQYLTSNYSTNYKSYTTDGKLCRSSSYFIKDENDTFVGMLCINVLVSNLVEMRDTLDKMIKLDSVMAVKPEETEEHEKLGQSIEELMTSLIDSVLDRYDEEHITELKISEKEAIITELSDKGVFLLKGGVAGVAKRLEMSEPSVYRYMSKVK</sequence>
<name>A0AAF0I6H7_9ENTE</name>
<dbReference type="Pfam" id="PF08348">
    <property type="entry name" value="PAS_6"/>
    <property type="match status" value="1"/>
</dbReference>
<dbReference type="EMBL" id="CP110232">
    <property type="protein sequence ID" value="WEG73588.1"/>
    <property type="molecule type" value="Genomic_DNA"/>
</dbReference>